<evidence type="ECO:0000313" key="10">
    <source>
        <dbReference type="EMBL" id="KAJ7960211.1"/>
    </source>
</evidence>
<dbReference type="Pfam" id="PF17766">
    <property type="entry name" value="fn3_6"/>
    <property type="match status" value="1"/>
</dbReference>
<comment type="subcellular location">
    <subcellularLocation>
        <location evidence="1">Secreted</location>
    </subcellularLocation>
</comment>
<accession>A0AAD7LMT5</accession>
<dbReference type="GO" id="GO:0006508">
    <property type="term" value="P:proteolysis"/>
    <property type="evidence" value="ECO:0007669"/>
    <property type="project" value="UniProtKB-KW"/>
</dbReference>
<evidence type="ECO:0000313" key="11">
    <source>
        <dbReference type="Proteomes" id="UP001163823"/>
    </source>
</evidence>
<keyword evidence="3 10" id="KW-0645">Protease</keyword>
<dbReference type="InterPro" id="IPR023828">
    <property type="entry name" value="Peptidase_S8_Ser-AS"/>
</dbReference>
<reference evidence="10" key="1">
    <citation type="journal article" date="2023" name="Science">
        <title>Elucidation of the pathway for biosynthesis of saponin adjuvants from the soapbark tree.</title>
        <authorList>
            <person name="Reed J."/>
            <person name="Orme A."/>
            <person name="El-Demerdash A."/>
            <person name="Owen C."/>
            <person name="Martin L.B.B."/>
            <person name="Misra R.C."/>
            <person name="Kikuchi S."/>
            <person name="Rejzek M."/>
            <person name="Martin A.C."/>
            <person name="Harkess A."/>
            <person name="Leebens-Mack J."/>
            <person name="Louveau T."/>
            <person name="Stephenson M.J."/>
            <person name="Osbourn A."/>
        </authorList>
    </citation>
    <scope>NUCLEOTIDE SEQUENCE</scope>
    <source>
        <strain evidence="10">S10</strain>
    </source>
</reference>
<dbReference type="InterPro" id="IPR041469">
    <property type="entry name" value="Subtilisin-like_FN3"/>
</dbReference>
<evidence type="ECO:0000256" key="4">
    <source>
        <dbReference type="ARBA" id="ARBA00022729"/>
    </source>
</evidence>
<dbReference type="Proteomes" id="UP001163823">
    <property type="component" value="Chromosome 8"/>
</dbReference>
<evidence type="ECO:0000256" key="1">
    <source>
        <dbReference type="ARBA" id="ARBA00004613"/>
    </source>
</evidence>
<keyword evidence="5" id="KW-0378">Hydrolase</keyword>
<proteinExistence type="inferred from homology"/>
<evidence type="ECO:0000256" key="2">
    <source>
        <dbReference type="ARBA" id="ARBA00011073"/>
    </source>
</evidence>
<comment type="caution">
    <text evidence="10">The sequence shown here is derived from an EMBL/GenBank/DDBJ whole genome shotgun (WGS) entry which is preliminary data.</text>
</comment>
<evidence type="ECO:0000256" key="5">
    <source>
        <dbReference type="ARBA" id="ARBA00022801"/>
    </source>
</evidence>
<protein>
    <submittedName>
        <fullName evidence="10">Subtilisin-like protease-like protein</fullName>
    </submittedName>
</protein>
<organism evidence="10 11">
    <name type="scientific">Quillaja saponaria</name>
    <name type="common">Soap bark tree</name>
    <dbReference type="NCBI Taxonomy" id="32244"/>
    <lineage>
        <taxon>Eukaryota</taxon>
        <taxon>Viridiplantae</taxon>
        <taxon>Streptophyta</taxon>
        <taxon>Embryophyta</taxon>
        <taxon>Tracheophyta</taxon>
        <taxon>Spermatophyta</taxon>
        <taxon>Magnoliopsida</taxon>
        <taxon>eudicotyledons</taxon>
        <taxon>Gunneridae</taxon>
        <taxon>Pentapetalae</taxon>
        <taxon>rosids</taxon>
        <taxon>fabids</taxon>
        <taxon>Fabales</taxon>
        <taxon>Quillajaceae</taxon>
        <taxon>Quillaja</taxon>
    </lineage>
</organism>
<evidence type="ECO:0000259" key="8">
    <source>
        <dbReference type="Pfam" id="PF00082"/>
    </source>
</evidence>
<feature type="domain" description="Peptidase S8/S53" evidence="8">
    <location>
        <begin position="27"/>
        <end position="349"/>
    </location>
</feature>
<dbReference type="InterPro" id="IPR045051">
    <property type="entry name" value="SBT"/>
</dbReference>
<keyword evidence="4" id="KW-0732">Signal</keyword>
<dbReference type="Gene3D" id="2.60.40.2310">
    <property type="match status" value="1"/>
</dbReference>
<dbReference type="InterPro" id="IPR036852">
    <property type="entry name" value="Peptidase_S8/S53_dom_sf"/>
</dbReference>
<dbReference type="KEGG" id="qsa:O6P43_020688"/>
<comment type="similarity">
    <text evidence="2 7">Belongs to the peptidase S8 family.</text>
</comment>
<sequence length="475" mass="50602">MMKDLNPHQENGKENANLHTISLVTRYTTGHGTQTASIAAGREVQEESYYGLAKGVARGGALIARLTVYKVCWSNMGCYAAGVLAAFDDASANGVDIISLSFGGFMSKNYFRNPTALGSFHAVRKGILTIAAARDGTNFSANYISRDSSRCFAESLASSRVKGKIVLCDDLGDYGVQMGGGWGVISTLPPSQNYAIPSSFPSTLITSEEAAKVLKYIKSSNDPKASILFSEAVEDIEAPYVAGFSSRGPNLDSPDILKPDLSAPGANILPAWPPTIPISREVLGTKGFKYSILSGTSASCPHVTGSTAYVKATHPNWSPAAIKSAVMTTASVTDPKKHANENEFEYGSGLINPAKAVDPGLVFNASEADYVEFLSKATRPKIEVTVTNVGSSNSTYVAIIDMPKSIKVKVKPSALAFSAIGEEKSFTVKVSGSPIFQEPIVSGSITWKHEKHEVRTPLVLYTVLPSALEEETFVF</sequence>
<keyword evidence="11" id="KW-1185">Reference proteome</keyword>
<dbReference type="Pfam" id="PF00082">
    <property type="entry name" value="Peptidase_S8"/>
    <property type="match status" value="1"/>
</dbReference>
<dbReference type="Gene3D" id="3.50.30.30">
    <property type="match status" value="1"/>
</dbReference>
<dbReference type="AlphaFoldDB" id="A0AAD7LMT5"/>
<dbReference type="GO" id="GO:0005576">
    <property type="term" value="C:extracellular region"/>
    <property type="evidence" value="ECO:0007669"/>
    <property type="project" value="UniProtKB-SubCell"/>
</dbReference>
<evidence type="ECO:0000256" key="7">
    <source>
        <dbReference type="PROSITE-ProRule" id="PRU01240"/>
    </source>
</evidence>
<dbReference type="GO" id="GO:0004252">
    <property type="term" value="F:serine-type endopeptidase activity"/>
    <property type="evidence" value="ECO:0007669"/>
    <property type="project" value="InterPro"/>
</dbReference>
<evidence type="ECO:0000256" key="6">
    <source>
        <dbReference type="ARBA" id="ARBA00022825"/>
    </source>
</evidence>
<dbReference type="PROSITE" id="PS00138">
    <property type="entry name" value="SUBTILASE_SER"/>
    <property type="match status" value="1"/>
</dbReference>
<evidence type="ECO:0000259" key="9">
    <source>
        <dbReference type="Pfam" id="PF17766"/>
    </source>
</evidence>
<dbReference type="SUPFAM" id="SSF52743">
    <property type="entry name" value="Subtilisin-like"/>
    <property type="match status" value="1"/>
</dbReference>
<dbReference type="InterPro" id="IPR000209">
    <property type="entry name" value="Peptidase_S8/S53_dom"/>
</dbReference>
<evidence type="ECO:0000256" key="3">
    <source>
        <dbReference type="ARBA" id="ARBA00022670"/>
    </source>
</evidence>
<dbReference type="InterPro" id="IPR015500">
    <property type="entry name" value="Peptidase_S8_subtilisin-rel"/>
</dbReference>
<dbReference type="PROSITE" id="PS51892">
    <property type="entry name" value="SUBTILASE"/>
    <property type="match status" value="1"/>
</dbReference>
<keyword evidence="6" id="KW-0720">Serine protease</keyword>
<name>A0AAD7LMT5_QUISA</name>
<dbReference type="PRINTS" id="PR00723">
    <property type="entry name" value="SUBTILISIN"/>
</dbReference>
<dbReference type="EMBL" id="JARAOO010000008">
    <property type="protein sequence ID" value="KAJ7960211.1"/>
    <property type="molecule type" value="Genomic_DNA"/>
</dbReference>
<feature type="domain" description="Subtilisin-like protease fibronectin type-III" evidence="9">
    <location>
        <begin position="378"/>
        <end position="459"/>
    </location>
</feature>
<dbReference type="PANTHER" id="PTHR10795">
    <property type="entry name" value="PROPROTEIN CONVERTASE SUBTILISIN/KEXIN"/>
    <property type="match status" value="1"/>
</dbReference>
<comment type="caution">
    <text evidence="7">Lacks conserved residue(s) required for the propagation of feature annotation.</text>
</comment>
<gene>
    <name evidence="10" type="ORF">O6P43_020688</name>
</gene>
<dbReference type="Gene3D" id="3.40.50.200">
    <property type="entry name" value="Peptidase S8/S53 domain"/>
    <property type="match status" value="2"/>
</dbReference>